<gene>
    <name evidence="1" type="ORF">BIFADO_00568</name>
</gene>
<evidence type="ECO:0000313" key="2">
    <source>
        <dbReference type="Proteomes" id="UP000003773"/>
    </source>
</evidence>
<dbReference type="AlphaFoldDB" id="A7A418"/>
<protein>
    <submittedName>
        <fullName evidence="1">Uncharacterized protein</fullName>
    </submittedName>
</protein>
<reference evidence="1 2" key="1">
    <citation type="submission" date="2007-04" db="EMBL/GenBank/DDBJ databases">
        <authorList>
            <person name="Fulton L."/>
            <person name="Clifton S."/>
            <person name="Fulton B."/>
            <person name="Xu J."/>
            <person name="Minx P."/>
            <person name="Pepin K.H."/>
            <person name="Johnson M."/>
            <person name="Thiruvilangam P."/>
            <person name="Bhonagiri V."/>
            <person name="Nash W.E."/>
            <person name="Mardis E.R."/>
            <person name="Wilson R.K."/>
        </authorList>
    </citation>
    <scope>NUCLEOTIDE SEQUENCE [LARGE SCALE GENOMIC DNA]</scope>
    <source>
        <strain evidence="1 2">L2-32</strain>
    </source>
</reference>
<dbReference type="HOGENOM" id="CLU_2894952_0_0_11"/>
<organism evidence="1 2">
    <name type="scientific">Bifidobacterium adolescentis L2-32</name>
    <dbReference type="NCBI Taxonomy" id="411481"/>
    <lineage>
        <taxon>Bacteria</taxon>
        <taxon>Bacillati</taxon>
        <taxon>Actinomycetota</taxon>
        <taxon>Actinomycetes</taxon>
        <taxon>Bifidobacteriales</taxon>
        <taxon>Bifidobacteriaceae</taxon>
        <taxon>Bifidobacterium</taxon>
    </lineage>
</organism>
<name>A7A418_BIFAD</name>
<evidence type="ECO:0000313" key="1">
    <source>
        <dbReference type="EMBL" id="EDN83651.1"/>
    </source>
</evidence>
<sequence length="62" mass="7468">MSMQYDFPLRRVAREILYSVHLMFRLRSFVKRKSFKNIILSVFVAFYHKSHTLSQVSPPHLL</sequence>
<proteinExistence type="predicted"/>
<dbReference type="Proteomes" id="UP000003773">
    <property type="component" value="Unassembled WGS sequence"/>
</dbReference>
<reference evidence="1 2" key="2">
    <citation type="submission" date="2007-05" db="EMBL/GenBank/DDBJ databases">
        <title>Draft genome sequence of Bifidobacterium adolescentis (L2-32).</title>
        <authorList>
            <person name="Sudarsanam P."/>
            <person name="Ley R."/>
            <person name="Guruge J."/>
            <person name="Turnbaugh P.J."/>
            <person name="Mahowald M."/>
            <person name="Liep D."/>
            <person name="Gordon J."/>
        </authorList>
    </citation>
    <scope>NUCLEOTIDE SEQUENCE [LARGE SCALE GENOMIC DNA]</scope>
    <source>
        <strain evidence="1 2">L2-32</strain>
    </source>
</reference>
<comment type="caution">
    <text evidence="1">The sequence shown here is derived from an EMBL/GenBank/DDBJ whole genome shotgun (WGS) entry which is preliminary data.</text>
</comment>
<dbReference type="EMBL" id="AAXD02000018">
    <property type="protein sequence ID" value="EDN83651.1"/>
    <property type="molecule type" value="Genomic_DNA"/>
</dbReference>
<accession>A7A418</accession>